<comment type="caution">
    <text evidence="2">The sequence shown here is derived from an EMBL/GenBank/DDBJ whole genome shotgun (WGS) entry which is preliminary data.</text>
</comment>
<dbReference type="AlphaFoldDB" id="A0A210QRC1"/>
<protein>
    <submittedName>
        <fullName evidence="2">Uncharacterized protein</fullName>
    </submittedName>
</protein>
<dbReference type="OrthoDB" id="10480312at2759"/>
<dbReference type="EMBL" id="NEDP02002300">
    <property type="protein sequence ID" value="OWF51275.1"/>
    <property type="molecule type" value="Genomic_DNA"/>
</dbReference>
<keyword evidence="3" id="KW-1185">Reference proteome</keyword>
<proteinExistence type="predicted"/>
<reference evidence="2 3" key="1">
    <citation type="journal article" date="2017" name="Nat. Ecol. Evol.">
        <title>Scallop genome provides insights into evolution of bilaterian karyotype and development.</title>
        <authorList>
            <person name="Wang S."/>
            <person name="Zhang J."/>
            <person name="Jiao W."/>
            <person name="Li J."/>
            <person name="Xun X."/>
            <person name="Sun Y."/>
            <person name="Guo X."/>
            <person name="Huan P."/>
            <person name="Dong B."/>
            <person name="Zhang L."/>
            <person name="Hu X."/>
            <person name="Sun X."/>
            <person name="Wang J."/>
            <person name="Zhao C."/>
            <person name="Wang Y."/>
            <person name="Wang D."/>
            <person name="Huang X."/>
            <person name="Wang R."/>
            <person name="Lv J."/>
            <person name="Li Y."/>
            <person name="Zhang Z."/>
            <person name="Liu B."/>
            <person name="Lu W."/>
            <person name="Hui Y."/>
            <person name="Liang J."/>
            <person name="Zhou Z."/>
            <person name="Hou R."/>
            <person name="Li X."/>
            <person name="Liu Y."/>
            <person name="Li H."/>
            <person name="Ning X."/>
            <person name="Lin Y."/>
            <person name="Zhao L."/>
            <person name="Xing Q."/>
            <person name="Dou J."/>
            <person name="Li Y."/>
            <person name="Mao J."/>
            <person name="Guo H."/>
            <person name="Dou H."/>
            <person name="Li T."/>
            <person name="Mu C."/>
            <person name="Jiang W."/>
            <person name="Fu Q."/>
            <person name="Fu X."/>
            <person name="Miao Y."/>
            <person name="Liu J."/>
            <person name="Yu Q."/>
            <person name="Li R."/>
            <person name="Liao H."/>
            <person name="Li X."/>
            <person name="Kong Y."/>
            <person name="Jiang Z."/>
            <person name="Chourrout D."/>
            <person name="Li R."/>
            <person name="Bao Z."/>
        </authorList>
    </citation>
    <scope>NUCLEOTIDE SEQUENCE [LARGE SCALE GENOMIC DNA]</scope>
    <source>
        <strain evidence="2 3">PY_sf001</strain>
    </source>
</reference>
<name>A0A210QRC1_MIZYE</name>
<accession>A0A210QRC1</accession>
<evidence type="ECO:0000313" key="3">
    <source>
        <dbReference type="Proteomes" id="UP000242188"/>
    </source>
</evidence>
<organism evidence="2 3">
    <name type="scientific">Mizuhopecten yessoensis</name>
    <name type="common">Japanese scallop</name>
    <name type="synonym">Patinopecten yessoensis</name>
    <dbReference type="NCBI Taxonomy" id="6573"/>
    <lineage>
        <taxon>Eukaryota</taxon>
        <taxon>Metazoa</taxon>
        <taxon>Spiralia</taxon>
        <taxon>Lophotrochozoa</taxon>
        <taxon>Mollusca</taxon>
        <taxon>Bivalvia</taxon>
        <taxon>Autobranchia</taxon>
        <taxon>Pteriomorphia</taxon>
        <taxon>Pectinida</taxon>
        <taxon>Pectinoidea</taxon>
        <taxon>Pectinidae</taxon>
        <taxon>Mizuhopecten</taxon>
    </lineage>
</organism>
<dbReference type="Proteomes" id="UP000242188">
    <property type="component" value="Unassembled WGS sequence"/>
</dbReference>
<sequence length="232" mass="25717">MEQSKNYVEAIIGSSVGAVAILAMLVLLILYKRRTRERPTPYWPNTSNRSDDGAETVIIESAQDSSINEDINDHHYTLPKTTSSCVKMVNLVRPALKKTTDVRAWASEADLCLLPYQCSERPHRGLCFTTSVGSKSGAVSAPDIHIYETIEPCNSTYHRENTGRCKNCKTISKPYCQTDGDHGYIEFFATSGAASAPDLHLYEELKPCSCIDKLGKACNCIKYTSLRLQSNP</sequence>
<evidence type="ECO:0000313" key="2">
    <source>
        <dbReference type="EMBL" id="OWF51275.1"/>
    </source>
</evidence>
<feature type="transmembrane region" description="Helical" evidence="1">
    <location>
        <begin position="12"/>
        <end position="31"/>
    </location>
</feature>
<keyword evidence="1" id="KW-0812">Transmembrane</keyword>
<keyword evidence="1" id="KW-1133">Transmembrane helix</keyword>
<evidence type="ECO:0000256" key="1">
    <source>
        <dbReference type="SAM" id="Phobius"/>
    </source>
</evidence>
<keyword evidence="1" id="KW-0472">Membrane</keyword>
<gene>
    <name evidence="2" type="ORF">KP79_PYT24249</name>
</gene>